<dbReference type="Proteomes" id="UP000238916">
    <property type="component" value="Unassembled WGS sequence"/>
</dbReference>
<dbReference type="EMBL" id="OMOF01000005">
    <property type="protein sequence ID" value="SPF31747.1"/>
    <property type="molecule type" value="Genomic_DNA"/>
</dbReference>
<protein>
    <submittedName>
        <fullName evidence="1">Uncharacterized protein</fullName>
    </submittedName>
</protein>
<proteinExistence type="predicted"/>
<gene>
    <name evidence="1" type="ORF">SBF1_1020010</name>
</gene>
<dbReference type="AlphaFoldDB" id="A0A2U3JWQ5"/>
<accession>A0A2U3JWQ5</accession>
<name>A0A2U3JWQ5_9FIRM</name>
<evidence type="ECO:0000313" key="1">
    <source>
        <dbReference type="EMBL" id="SPF31747.1"/>
    </source>
</evidence>
<organism evidence="1 2">
    <name type="scientific">Candidatus Desulfosporosinus infrequens</name>
    <dbReference type="NCBI Taxonomy" id="2043169"/>
    <lineage>
        <taxon>Bacteria</taxon>
        <taxon>Bacillati</taxon>
        <taxon>Bacillota</taxon>
        <taxon>Clostridia</taxon>
        <taxon>Eubacteriales</taxon>
        <taxon>Desulfitobacteriaceae</taxon>
        <taxon>Desulfosporosinus</taxon>
    </lineage>
</organism>
<evidence type="ECO:0000313" key="2">
    <source>
        <dbReference type="Proteomes" id="UP000238916"/>
    </source>
</evidence>
<sequence length="51" mass="6198">MPWDCRYILHLRGLLIYILVNNRDRGLKREIAFFLDSDIINYLIFTNIVEK</sequence>
<reference evidence="2" key="1">
    <citation type="submission" date="2018-02" db="EMBL/GenBank/DDBJ databases">
        <authorList>
            <person name="Hausmann B."/>
        </authorList>
    </citation>
    <scope>NUCLEOTIDE SEQUENCE [LARGE SCALE GENOMIC DNA]</scope>
    <source>
        <strain evidence="2">Peat soil MAG SbF1</strain>
    </source>
</reference>